<feature type="signal peptide" evidence="3">
    <location>
        <begin position="1"/>
        <end position="19"/>
    </location>
</feature>
<dbReference type="PANTHER" id="PTHR42715:SF10">
    <property type="entry name" value="BETA-GLUCOSIDASE"/>
    <property type="match status" value="1"/>
</dbReference>
<dbReference type="InterPro" id="IPR036962">
    <property type="entry name" value="Glyco_hydro_3_N_sf"/>
</dbReference>
<keyword evidence="2" id="KW-0378">Hydrolase</keyword>
<keyword evidence="6" id="KW-1185">Reference proteome</keyword>
<dbReference type="Pfam" id="PF00933">
    <property type="entry name" value="Glyco_hydro_3"/>
    <property type="match status" value="1"/>
</dbReference>
<proteinExistence type="inferred from homology"/>
<evidence type="ECO:0000259" key="4">
    <source>
        <dbReference type="SMART" id="SM01217"/>
    </source>
</evidence>
<feature type="chain" id="PRO_5007621307" evidence="3">
    <location>
        <begin position="20"/>
        <end position="750"/>
    </location>
</feature>
<dbReference type="InterPro" id="IPR017853">
    <property type="entry name" value="GH"/>
</dbReference>
<evidence type="ECO:0000313" key="5">
    <source>
        <dbReference type="EMBL" id="SAK64320.1"/>
    </source>
</evidence>
<dbReference type="STRING" id="1777144.AWB83_02683"/>
<sequence length="750" mass="78709">MLMRKRTLISTAIAMIVAAGCGGGHDDNGAPAGTNAHAWMNTALPPDQRTALLLAAMTPAQKVAQLSGSAGVVPEIPSCYGGRHILGIPELQIPTLRVTNGPVGVGQNDCVPPDSVTNPTAALTSTASAKATALPSGMAVAASFDTAVAAQFGDVIGRESRNLALHVLEGPGMNLARNPTLGRNFEYFGEDPVLSGTMGIAEINAIQSHGVIAMAKHLVANEQETNRMTINENIDDKTLHELYLLPFEMAVKDGGVASVMCSYNSVNGFQMCENKHILTDVLRGQWGFTGYVQSDFFANHSTVNSMLAGLDNEMPGIEVGPLVKYWSADRINAALAASQIKQSDVDTALGRRYKQMFKLGIFDRPVAQTAIDQAADGAIARAIGEQSAVLLKNENNVLPLNAKAVHTVALIGQSAYANKAVSGCCGGSSDVIPLYTVTPLQGVQNALKQLGSSATASLTVVADDNSNLQDAVAAAKQADVVILLAGTIAEEGADRPSIELSNNQDAIVTAVAAANPHTVVVMKDNASVLMPWIDQVPAVLETWFPGQEDGNIVANLLFGIANPSGKLPVTFPKSAGDWPANTPAQFPGVNVNGVPTVTYSEGLQIGYRWYDARNVKPLFAFGHGLSYTTFKLSSLQVTPQASDGKKPITVQVDVENTGKVAGAEVPQVYLALPAGLGQPPKRLVGFQKVQLAPGEKKTVQITIDPTSSSHPFGTWDTATQQWTNATGQFQVLVGNGSDSLSLSSTLSVSN</sequence>
<keyword evidence="3" id="KW-0732">Signal</keyword>
<dbReference type="Pfam" id="PF14310">
    <property type="entry name" value="Fn3-like"/>
    <property type="match status" value="1"/>
</dbReference>
<dbReference type="InterPro" id="IPR036881">
    <property type="entry name" value="Glyco_hydro_3_C_sf"/>
</dbReference>
<dbReference type="EMBL" id="FCOB02000011">
    <property type="protein sequence ID" value="SAK64320.1"/>
    <property type="molecule type" value="Genomic_DNA"/>
</dbReference>
<name>A0A158B320_9BURK</name>
<dbReference type="InterPro" id="IPR002772">
    <property type="entry name" value="Glyco_hydro_3_C"/>
</dbReference>
<dbReference type="InterPro" id="IPR001764">
    <property type="entry name" value="Glyco_hydro_3_N"/>
</dbReference>
<evidence type="ECO:0000256" key="3">
    <source>
        <dbReference type="SAM" id="SignalP"/>
    </source>
</evidence>
<dbReference type="Gene3D" id="3.40.50.1700">
    <property type="entry name" value="Glycoside hydrolase family 3 C-terminal domain"/>
    <property type="match status" value="1"/>
</dbReference>
<dbReference type="RefSeq" id="WP_208636751.1">
    <property type="nucleotide sequence ID" value="NZ_FCOB02000011.1"/>
</dbReference>
<evidence type="ECO:0000256" key="1">
    <source>
        <dbReference type="ARBA" id="ARBA00005336"/>
    </source>
</evidence>
<dbReference type="InterPro" id="IPR050288">
    <property type="entry name" value="Cellulose_deg_GH3"/>
</dbReference>
<comment type="similarity">
    <text evidence="1">Belongs to the glycosyl hydrolase 3 family.</text>
</comment>
<dbReference type="GO" id="GO:0008422">
    <property type="term" value="F:beta-glucosidase activity"/>
    <property type="evidence" value="ECO:0007669"/>
    <property type="project" value="TreeGrafter"/>
</dbReference>
<dbReference type="Pfam" id="PF01915">
    <property type="entry name" value="Glyco_hydro_3_C"/>
    <property type="match status" value="1"/>
</dbReference>
<dbReference type="GO" id="GO:0009251">
    <property type="term" value="P:glucan catabolic process"/>
    <property type="evidence" value="ECO:0007669"/>
    <property type="project" value="TreeGrafter"/>
</dbReference>
<evidence type="ECO:0000313" key="6">
    <source>
        <dbReference type="Proteomes" id="UP000054978"/>
    </source>
</evidence>
<dbReference type="PANTHER" id="PTHR42715">
    <property type="entry name" value="BETA-GLUCOSIDASE"/>
    <property type="match status" value="1"/>
</dbReference>
<dbReference type="InterPro" id="IPR013783">
    <property type="entry name" value="Ig-like_fold"/>
</dbReference>
<dbReference type="SUPFAM" id="SSF51445">
    <property type="entry name" value="(Trans)glycosidases"/>
    <property type="match status" value="1"/>
</dbReference>
<evidence type="ECO:0000256" key="2">
    <source>
        <dbReference type="ARBA" id="ARBA00022801"/>
    </source>
</evidence>
<dbReference type="Proteomes" id="UP000054978">
    <property type="component" value="Unassembled WGS sequence"/>
</dbReference>
<reference evidence="5" key="1">
    <citation type="submission" date="2016-01" db="EMBL/GenBank/DDBJ databases">
        <authorList>
            <person name="Peeters C."/>
        </authorList>
    </citation>
    <scope>NUCLEOTIDE SEQUENCE [LARGE SCALE GENOMIC DNA]</scope>
    <source>
        <strain evidence="5">LMG 29326</strain>
    </source>
</reference>
<dbReference type="InterPro" id="IPR026891">
    <property type="entry name" value="Fn3-like"/>
</dbReference>
<dbReference type="Gene3D" id="3.20.20.300">
    <property type="entry name" value="Glycoside hydrolase, family 3, N-terminal domain"/>
    <property type="match status" value="1"/>
</dbReference>
<dbReference type="SMART" id="SM01217">
    <property type="entry name" value="Fn3_like"/>
    <property type="match status" value="1"/>
</dbReference>
<protein>
    <submittedName>
        <fullName evidence="5">Beta-glucosidase</fullName>
    </submittedName>
</protein>
<dbReference type="SUPFAM" id="SSF52279">
    <property type="entry name" value="Beta-D-glucan exohydrolase, C-terminal domain"/>
    <property type="match status" value="1"/>
</dbReference>
<comment type="caution">
    <text evidence="5">The sequence shown here is derived from an EMBL/GenBank/DDBJ whole genome shotgun (WGS) entry which is preliminary data.</text>
</comment>
<dbReference type="AlphaFoldDB" id="A0A158B320"/>
<gene>
    <name evidence="5" type="ORF">AWB83_02683</name>
</gene>
<organism evidence="5 6">
    <name type="scientific">Caballeronia ptereochthonis</name>
    <dbReference type="NCBI Taxonomy" id="1777144"/>
    <lineage>
        <taxon>Bacteria</taxon>
        <taxon>Pseudomonadati</taxon>
        <taxon>Pseudomonadota</taxon>
        <taxon>Betaproteobacteria</taxon>
        <taxon>Burkholderiales</taxon>
        <taxon>Burkholderiaceae</taxon>
        <taxon>Caballeronia</taxon>
    </lineage>
</organism>
<feature type="domain" description="Fibronectin type III-like" evidence="4">
    <location>
        <begin position="664"/>
        <end position="737"/>
    </location>
</feature>
<dbReference type="PRINTS" id="PR00133">
    <property type="entry name" value="GLHYDRLASE3"/>
</dbReference>
<accession>A0A158B320</accession>
<dbReference type="Gene3D" id="2.60.40.10">
    <property type="entry name" value="Immunoglobulins"/>
    <property type="match status" value="1"/>
</dbReference>
<dbReference type="PROSITE" id="PS51257">
    <property type="entry name" value="PROKAR_LIPOPROTEIN"/>
    <property type="match status" value="1"/>
</dbReference>